<dbReference type="AlphaFoldDB" id="D8ULN2"/>
<feature type="region of interest" description="Disordered" evidence="1">
    <location>
        <begin position="40"/>
        <end position="89"/>
    </location>
</feature>
<organism evidence="3">
    <name type="scientific">Volvox carteri f. nagariensis</name>
    <dbReference type="NCBI Taxonomy" id="3068"/>
    <lineage>
        <taxon>Eukaryota</taxon>
        <taxon>Viridiplantae</taxon>
        <taxon>Chlorophyta</taxon>
        <taxon>core chlorophytes</taxon>
        <taxon>Chlorophyceae</taxon>
        <taxon>CS clade</taxon>
        <taxon>Chlamydomonadales</taxon>
        <taxon>Volvocaceae</taxon>
        <taxon>Volvox</taxon>
    </lineage>
</organism>
<reference evidence="2 3" key="1">
    <citation type="journal article" date="2010" name="Science">
        <title>Genomic analysis of organismal complexity in the multicellular green alga Volvox carteri.</title>
        <authorList>
            <person name="Prochnik S.E."/>
            <person name="Umen J."/>
            <person name="Nedelcu A.M."/>
            <person name="Hallmann A."/>
            <person name="Miller S.M."/>
            <person name="Nishii I."/>
            <person name="Ferris P."/>
            <person name="Kuo A."/>
            <person name="Mitros T."/>
            <person name="Fritz-Laylin L.K."/>
            <person name="Hellsten U."/>
            <person name="Chapman J."/>
            <person name="Simakov O."/>
            <person name="Rensing S.A."/>
            <person name="Terry A."/>
            <person name="Pangilinan J."/>
            <person name="Kapitonov V."/>
            <person name="Jurka J."/>
            <person name="Salamov A."/>
            <person name="Shapiro H."/>
            <person name="Schmutz J."/>
            <person name="Grimwood J."/>
            <person name="Lindquist E."/>
            <person name="Lucas S."/>
            <person name="Grigoriev I.V."/>
            <person name="Schmitt R."/>
            <person name="Kirk D."/>
            <person name="Rokhsar D.S."/>
        </authorList>
    </citation>
    <scope>NUCLEOTIDE SEQUENCE [LARGE SCALE GENOMIC DNA]</scope>
    <source>
        <strain evidence="3">f. Nagariensis / Eve</strain>
    </source>
</reference>
<dbReference type="KEGG" id="vcn:VOLCADRAFT_101060"/>
<evidence type="ECO:0000313" key="3">
    <source>
        <dbReference type="Proteomes" id="UP000001058"/>
    </source>
</evidence>
<sequence length="244" mass="25652">MRLWMTKSSSDQAERRISMGIAGERPNSLTRLVPPSAGVGCDGISGAGSATVSSRTKRERRSPGLGTLDTAGNGPLKDSQKAEPLPGVPGTMRLPKLLAIASVRALGIRVAGKLGNGHGTEELGLAIEAAQRGACSLERRCWLGAPDRVLQRGVSGAWPASFTEALSVAMRWEVGKGRPAGERSCGDPGLEAPLVGEPNSFEYFLVVLIVSSFDFRARHNDGSFPGALLLLLLPLTLLSARGDE</sequence>
<protein>
    <submittedName>
        <fullName evidence="2">Uncharacterized protein</fullName>
    </submittedName>
</protein>
<dbReference type="GeneID" id="9614373"/>
<dbReference type="EMBL" id="GL378634">
    <property type="protein sequence ID" value="EFJ39368.1"/>
    <property type="molecule type" value="Genomic_DNA"/>
</dbReference>
<evidence type="ECO:0000313" key="2">
    <source>
        <dbReference type="EMBL" id="EFJ39368.1"/>
    </source>
</evidence>
<name>D8ULN2_VOLCA</name>
<proteinExistence type="predicted"/>
<dbReference type="Proteomes" id="UP000001058">
    <property type="component" value="Unassembled WGS sequence"/>
</dbReference>
<gene>
    <name evidence="2" type="ORF">VOLCADRAFT_101060</name>
</gene>
<keyword evidence="3" id="KW-1185">Reference proteome</keyword>
<accession>D8ULN2</accession>
<evidence type="ECO:0000256" key="1">
    <source>
        <dbReference type="SAM" id="MobiDB-lite"/>
    </source>
</evidence>
<dbReference type="RefSeq" id="XP_002959569.1">
    <property type="nucleotide sequence ID" value="XM_002959523.1"/>
</dbReference>
<dbReference type="InParanoid" id="D8ULN2"/>